<evidence type="ECO:0000256" key="1">
    <source>
        <dbReference type="SAM" id="MobiDB-lite"/>
    </source>
</evidence>
<feature type="compositionally biased region" description="Low complexity" evidence="1">
    <location>
        <begin position="12"/>
        <end position="28"/>
    </location>
</feature>
<protein>
    <submittedName>
        <fullName evidence="3">H15 domain-containing protein</fullName>
    </submittedName>
</protein>
<evidence type="ECO:0000313" key="2">
    <source>
        <dbReference type="Proteomes" id="UP000095282"/>
    </source>
</evidence>
<sequence length="95" mass="10243">MGPKKETKKKSTATAVDQPAASSTSAAKKSTKRRSESASLAINNEKFSPLERSTKRTATTTKKDYKIGKVKSQTKGKKAGDKKVASKPTKKSKKN</sequence>
<dbReference type="Proteomes" id="UP000095282">
    <property type="component" value="Unplaced"/>
</dbReference>
<reference evidence="3" key="1">
    <citation type="submission" date="2016-11" db="UniProtKB">
        <authorList>
            <consortium name="WormBaseParasite"/>
        </authorList>
    </citation>
    <scope>IDENTIFICATION</scope>
</reference>
<dbReference type="WBParaSite" id="Csp11.Scaffold629.g16413.t1">
    <property type="protein sequence ID" value="Csp11.Scaffold629.g16413.t1"/>
    <property type="gene ID" value="Csp11.Scaffold629.g16413"/>
</dbReference>
<evidence type="ECO:0000313" key="3">
    <source>
        <dbReference type="WBParaSite" id="Csp11.Scaffold629.g16413.t1"/>
    </source>
</evidence>
<feature type="compositionally biased region" description="Basic residues" evidence="1">
    <location>
        <begin position="68"/>
        <end position="77"/>
    </location>
</feature>
<proteinExistence type="predicted"/>
<feature type="compositionally biased region" description="Basic residues" evidence="1">
    <location>
        <begin position="1"/>
        <end position="11"/>
    </location>
</feature>
<dbReference type="AlphaFoldDB" id="A0A1I7UA56"/>
<feature type="region of interest" description="Disordered" evidence="1">
    <location>
        <begin position="1"/>
        <end position="95"/>
    </location>
</feature>
<accession>A0A1I7UA56</accession>
<keyword evidence="2" id="KW-1185">Reference proteome</keyword>
<organism evidence="2 3">
    <name type="scientific">Caenorhabditis tropicalis</name>
    <dbReference type="NCBI Taxonomy" id="1561998"/>
    <lineage>
        <taxon>Eukaryota</taxon>
        <taxon>Metazoa</taxon>
        <taxon>Ecdysozoa</taxon>
        <taxon>Nematoda</taxon>
        <taxon>Chromadorea</taxon>
        <taxon>Rhabditida</taxon>
        <taxon>Rhabditina</taxon>
        <taxon>Rhabditomorpha</taxon>
        <taxon>Rhabditoidea</taxon>
        <taxon>Rhabditidae</taxon>
        <taxon>Peloderinae</taxon>
        <taxon>Caenorhabditis</taxon>
    </lineage>
</organism>
<name>A0A1I7UA56_9PELO</name>